<gene>
    <name evidence="2" type="ORF">PMW86_09615</name>
</gene>
<keyword evidence="1" id="KW-0812">Transmembrane</keyword>
<dbReference type="RefSeq" id="WP_195521896.1">
    <property type="nucleotide sequence ID" value="NZ_JADNPG010000052.1"/>
</dbReference>
<organism evidence="2 3">
    <name type="scientific">Collinsella aerofaciens</name>
    <dbReference type="NCBI Taxonomy" id="74426"/>
    <lineage>
        <taxon>Bacteria</taxon>
        <taxon>Bacillati</taxon>
        <taxon>Actinomycetota</taxon>
        <taxon>Coriobacteriia</taxon>
        <taxon>Coriobacteriales</taxon>
        <taxon>Coriobacteriaceae</taxon>
        <taxon>Collinsella</taxon>
    </lineage>
</organism>
<protein>
    <submittedName>
        <fullName evidence="2">Lantibiotic ABC transporter permease</fullName>
    </submittedName>
</protein>
<evidence type="ECO:0000256" key="1">
    <source>
        <dbReference type="SAM" id="Phobius"/>
    </source>
</evidence>
<feature type="transmembrane region" description="Helical" evidence="1">
    <location>
        <begin position="63"/>
        <end position="84"/>
    </location>
</feature>
<keyword evidence="1" id="KW-1133">Transmembrane helix</keyword>
<keyword evidence="1" id="KW-0472">Membrane</keyword>
<proteinExistence type="predicted"/>
<accession>A0AAW6ANQ9</accession>
<dbReference type="AlphaFoldDB" id="A0AAW6ANQ9"/>
<dbReference type="Proteomes" id="UP001212741">
    <property type="component" value="Unassembled WGS sequence"/>
</dbReference>
<evidence type="ECO:0000313" key="3">
    <source>
        <dbReference type="Proteomes" id="UP001212741"/>
    </source>
</evidence>
<feature type="transmembrane region" description="Helical" evidence="1">
    <location>
        <begin position="110"/>
        <end position="135"/>
    </location>
</feature>
<name>A0AAW6ANQ9_9ACTN</name>
<dbReference type="EMBL" id="JAQLEC010000060">
    <property type="protein sequence ID" value="MDB1839836.1"/>
    <property type="molecule type" value="Genomic_DNA"/>
</dbReference>
<evidence type="ECO:0000313" key="2">
    <source>
        <dbReference type="EMBL" id="MDB1839836.1"/>
    </source>
</evidence>
<comment type="caution">
    <text evidence="2">The sequence shown here is derived from an EMBL/GenBank/DDBJ whole genome shotgun (WGS) entry which is preliminary data.</text>
</comment>
<reference evidence="2" key="1">
    <citation type="submission" date="2023-01" db="EMBL/GenBank/DDBJ databases">
        <title>Human gut microbiome strain richness.</title>
        <authorList>
            <person name="Chen-Liaw A."/>
        </authorList>
    </citation>
    <scope>NUCLEOTIDE SEQUENCE</scope>
    <source>
        <strain evidence="2">D54st1_D6_D54t1_190329</strain>
    </source>
</reference>
<sequence>MAMTRPSDATPRMTLPRALLSEALRLARSPLTAVHLVCGLAAGLACGEYFSVTRWDPALGADAYAQFLGALMPLMSAIVCGLAVDEERAAGRLANLTAVPSRGRAVAAKLLALAALGAGALAVALGVFGAVLAVAGRLPLGPAPLAAAWAGIVLGSLPLYALELGVALRLGRNAAIGAGAAGMLLAFFSVGGLAHGLMTGELTGALATPLSWVPLAWPARLGSLGVEAFIDAARAAGPLLTTALASLVLTLAAAAVLLAWFCRFEDGRADA</sequence>
<feature type="transmembrane region" description="Helical" evidence="1">
    <location>
        <begin position="141"/>
        <end position="162"/>
    </location>
</feature>
<feature type="transmembrane region" description="Helical" evidence="1">
    <location>
        <begin position="174"/>
        <end position="194"/>
    </location>
</feature>
<feature type="transmembrane region" description="Helical" evidence="1">
    <location>
        <begin position="239"/>
        <end position="262"/>
    </location>
</feature>